<dbReference type="Pfam" id="PF22975">
    <property type="entry name" value="EPS8_2nd"/>
    <property type="match status" value="2"/>
</dbReference>
<feature type="domain" description="SH3" evidence="4">
    <location>
        <begin position="301"/>
        <end position="330"/>
    </location>
</feature>
<dbReference type="GO" id="GO:0035023">
    <property type="term" value="P:regulation of Rho protein signal transduction"/>
    <property type="evidence" value="ECO:0007669"/>
    <property type="project" value="TreeGrafter"/>
</dbReference>
<dbReference type="GO" id="GO:0031982">
    <property type="term" value="C:vesicle"/>
    <property type="evidence" value="ECO:0007669"/>
    <property type="project" value="TreeGrafter"/>
</dbReference>
<feature type="region of interest" description="Disordered" evidence="3">
    <location>
        <begin position="28"/>
        <end position="109"/>
    </location>
</feature>
<dbReference type="InterPro" id="IPR036028">
    <property type="entry name" value="SH3-like_dom_sf"/>
</dbReference>
<evidence type="ECO:0000256" key="1">
    <source>
        <dbReference type="ARBA" id="ARBA00022443"/>
    </source>
</evidence>
<evidence type="ECO:0000259" key="4">
    <source>
        <dbReference type="PROSITE" id="PS50002"/>
    </source>
</evidence>
<proteinExistence type="predicted"/>
<comment type="caution">
    <text evidence="5">The sequence shown here is derived from an EMBL/GenBank/DDBJ whole genome shotgun (WGS) entry which is preliminary data.</text>
</comment>
<evidence type="ECO:0000256" key="3">
    <source>
        <dbReference type="SAM" id="MobiDB-lite"/>
    </source>
</evidence>
<feature type="compositionally biased region" description="Basic residues" evidence="3">
    <location>
        <begin position="29"/>
        <end position="40"/>
    </location>
</feature>
<gene>
    <name evidence="5" type="ORF">DBR06_SOUSAS35410022</name>
</gene>
<keyword evidence="6" id="KW-1185">Reference proteome</keyword>
<evidence type="ECO:0000256" key="2">
    <source>
        <dbReference type="PROSITE-ProRule" id="PRU00192"/>
    </source>
</evidence>
<name>A0A484GLK0_SOUCH</name>
<dbReference type="EMBL" id="QWLN02006062">
    <property type="protein sequence ID" value="TEA36505.1"/>
    <property type="molecule type" value="Genomic_DNA"/>
</dbReference>
<dbReference type="InterPro" id="IPR055093">
    <property type="entry name" value="EPS8_2nd"/>
</dbReference>
<feature type="non-terminal residue" evidence="5">
    <location>
        <position position="330"/>
    </location>
</feature>
<dbReference type="GO" id="GO:0003779">
    <property type="term" value="F:actin binding"/>
    <property type="evidence" value="ECO:0007669"/>
    <property type="project" value="TreeGrafter"/>
</dbReference>
<feature type="non-terminal residue" evidence="5">
    <location>
        <position position="1"/>
    </location>
</feature>
<protein>
    <recommendedName>
        <fullName evidence="4">SH3 domain-containing protein</fullName>
    </recommendedName>
</protein>
<dbReference type="InterPro" id="IPR001452">
    <property type="entry name" value="SH3_domain"/>
</dbReference>
<dbReference type="GO" id="GO:0032587">
    <property type="term" value="C:ruffle membrane"/>
    <property type="evidence" value="ECO:0007669"/>
    <property type="project" value="TreeGrafter"/>
</dbReference>
<keyword evidence="1 2" id="KW-0728">SH3 domain</keyword>
<evidence type="ECO:0000313" key="6">
    <source>
        <dbReference type="Proteomes" id="UP000295264"/>
    </source>
</evidence>
<sequence length="330" mass="36009">QQILNCALDDIEWFVARLQKAAEAFKQLNQRKKGKKKGKKGPAGAGQGVGGTGQGRGIGVDTGVEVGSPVATEWSKAQSQRVGNTRLRPDPPGQRRAGQAHPPTPCPEGVLTLRARPPSEAEFVDCFRKTKLAINLLAKLQKHIQNPSAAELVHFLFGPLDLIVSTCGGPDIARSVYSPLLSRDTVGFLRGHLVPKEMVLWESLGETWTRPRSEWPREPQVPPYVPKFQSGWEPPLDVLQEAPWEVEGLASAPADEPTPVSRTSFRNSPKHGLASEPTPQGDVLPQVGSPHAHRGYEPTPAMAKYVKVLYDFTARNANELSVLKDEVLEV</sequence>
<evidence type="ECO:0000313" key="5">
    <source>
        <dbReference type="EMBL" id="TEA36505.1"/>
    </source>
</evidence>
<feature type="region of interest" description="Disordered" evidence="3">
    <location>
        <begin position="251"/>
        <end position="296"/>
    </location>
</feature>
<dbReference type="PROSITE" id="PS50002">
    <property type="entry name" value="SH3"/>
    <property type="match status" value="1"/>
</dbReference>
<organism evidence="5 6">
    <name type="scientific">Sousa chinensis</name>
    <name type="common">Indo-pacific humpbacked dolphin</name>
    <name type="synonym">Steno chinensis</name>
    <dbReference type="NCBI Taxonomy" id="103600"/>
    <lineage>
        <taxon>Eukaryota</taxon>
        <taxon>Metazoa</taxon>
        <taxon>Chordata</taxon>
        <taxon>Craniata</taxon>
        <taxon>Vertebrata</taxon>
        <taxon>Euteleostomi</taxon>
        <taxon>Mammalia</taxon>
        <taxon>Eutheria</taxon>
        <taxon>Laurasiatheria</taxon>
        <taxon>Artiodactyla</taxon>
        <taxon>Whippomorpha</taxon>
        <taxon>Cetacea</taxon>
        <taxon>Odontoceti</taxon>
        <taxon>Delphinidae</taxon>
        <taxon>Sousa</taxon>
    </lineage>
</organism>
<dbReference type="PANTHER" id="PTHR12287:SF20">
    <property type="entry name" value="EPIDERMAL GROWTH FACTOR RECEPTOR KINASE SUBSTRATE 8-LIKE PROTEIN 2"/>
    <property type="match status" value="1"/>
</dbReference>
<dbReference type="GO" id="GO:0007266">
    <property type="term" value="P:Rho protein signal transduction"/>
    <property type="evidence" value="ECO:0007669"/>
    <property type="project" value="TreeGrafter"/>
</dbReference>
<reference evidence="5 6" key="1">
    <citation type="journal article" date="2018" name="Genomics">
        <title>Molecular footprints of inshore aquatic adaptation in Indo-Pacific humpback dolphin (Sousa chinensis).</title>
        <authorList>
            <person name="Ming Y."/>
            <person name="Jian J."/>
            <person name="Yu F."/>
            <person name="Yu X."/>
            <person name="Wang J."/>
            <person name="Liu W."/>
        </authorList>
    </citation>
    <scope>NUCLEOTIDE SEQUENCE [LARGE SCALE GENOMIC DNA]</scope>
    <source>
        <strain evidence="5">MY-2018</strain>
        <tissue evidence="5">Skin</tissue>
    </source>
</reference>
<accession>A0A484GLK0</accession>
<dbReference type="Proteomes" id="UP000295264">
    <property type="component" value="Unassembled WGS sequence"/>
</dbReference>
<dbReference type="AlphaFoldDB" id="A0A484GLK0"/>
<feature type="compositionally biased region" description="Gly residues" evidence="3">
    <location>
        <begin position="41"/>
        <end position="60"/>
    </location>
</feature>
<dbReference type="PANTHER" id="PTHR12287">
    <property type="entry name" value="EPIDERMAL GROWTH FACTOR RECEPTOR KINASE SUBSTRATE EPS8-RELATED PROTEIN"/>
    <property type="match status" value="1"/>
</dbReference>
<dbReference type="InterPro" id="IPR039801">
    <property type="entry name" value="EPS8-like"/>
</dbReference>
<dbReference type="GO" id="GO:1900029">
    <property type="term" value="P:positive regulation of ruffle assembly"/>
    <property type="evidence" value="ECO:0007669"/>
    <property type="project" value="TreeGrafter"/>
</dbReference>
<dbReference type="SUPFAM" id="SSF50044">
    <property type="entry name" value="SH3-domain"/>
    <property type="match status" value="1"/>
</dbReference>
<dbReference type="Gene3D" id="2.30.30.40">
    <property type="entry name" value="SH3 Domains"/>
    <property type="match status" value="1"/>
</dbReference>